<dbReference type="GO" id="GO:0016020">
    <property type="term" value="C:membrane"/>
    <property type="evidence" value="ECO:0007669"/>
    <property type="project" value="UniProtKB-SubCell"/>
</dbReference>
<dbReference type="InterPro" id="IPR000626">
    <property type="entry name" value="Ubiquitin-like_dom"/>
</dbReference>
<dbReference type="InterPro" id="IPR039751">
    <property type="entry name" value="HERPUD1/2"/>
</dbReference>
<name>A0A1W0X824_HYPEX</name>
<keyword evidence="5" id="KW-0834">Unfolded protein response</keyword>
<keyword evidence="2 6" id="KW-0812">Transmembrane</keyword>
<dbReference type="Proteomes" id="UP000192578">
    <property type="component" value="Unassembled WGS sequence"/>
</dbReference>
<dbReference type="Gene3D" id="3.10.20.90">
    <property type="entry name" value="Phosphatidylinositol 3-kinase Catalytic Subunit, Chain A, domain 1"/>
    <property type="match status" value="1"/>
</dbReference>
<evidence type="ECO:0000256" key="2">
    <source>
        <dbReference type="ARBA" id="ARBA00022692"/>
    </source>
</evidence>
<organism evidence="8 9">
    <name type="scientific">Hypsibius exemplaris</name>
    <name type="common">Freshwater tardigrade</name>
    <dbReference type="NCBI Taxonomy" id="2072580"/>
    <lineage>
        <taxon>Eukaryota</taxon>
        <taxon>Metazoa</taxon>
        <taxon>Ecdysozoa</taxon>
        <taxon>Tardigrada</taxon>
        <taxon>Eutardigrada</taxon>
        <taxon>Parachela</taxon>
        <taxon>Hypsibioidea</taxon>
        <taxon>Hypsibiidae</taxon>
        <taxon>Hypsibius</taxon>
    </lineage>
</organism>
<evidence type="ECO:0000259" key="7">
    <source>
        <dbReference type="PROSITE" id="PS50053"/>
    </source>
</evidence>
<evidence type="ECO:0000256" key="4">
    <source>
        <dbReference type="ARBA" id="ARBA00023136"/>
    </source>
</evidence>
<evidence type="ECO:0000256" key="3">
    <source>
        <dbReference type="ARBA" id="ARBA00022989"/>
    </source>
</evidence>
<dbReference type="PROSITE" id="PS50053">
    <property type="entry name" value="UBIQUITIN_2"/>
    <property type="match status" value="1"/>
</dbReference>
<dbReference type="InterPro" id="IPR029071">
    <property type="entry name" value="Ubiquitin-like_domsf"/>
</dbReference>
<dbReference type="SMART" id="SM00213">
    <property type="entry name" value="UBQ"/>
    <property type="match status" value="1"/>
</dbReference>
<proteinExistence type="predicted"/>
<evidence type="ECO:0000256" key="6">
    <source>
        <dbReference type="SAM" id="Phobius"/>
    </source>
</evidence>
<evidence type="ECO:0000256" key="1">
    <source>
        <dbReference type="ARBA" id="ARBA00004370"/>
    </source>
</evidence>
<dbReference type="EMBL" id="MTYJ01000011">
    <property type="protein sequence ID" value="OQV23472.1"/>
    <property type="molecule type" value="Genomic_DNA"/>
</dbReference>
<dbReference type="SUPFAM" id="SSF54236">
    <property type="entry name" value="Ubiquitin-like"/>
    <property type="match status" value="1"/>
</dbReference>
<protein>
    <recommendedName>
        <fullName evidence="7">Ubiquitin-like domain-containing protein</fullName>
    </recommendedName>
</protein>
<feature type="transmembrane region" description="Helical" evidence="6">
    <location>
        <begin position="271"/>
        <end position="290"/>
    </location>
</feature>
<sequence length="376" mass="41003">MDTPAGMLQKVLVKTPLSADGKEDLTVEIPASWTVRQLKQRLSEVLPKKTNPDDQRLIFSGSLLADGRLLKECFRSVEPGSCPVVHLVCKPAASIPSPMASIPEVETLSEGLHHRNVPQSATSAAYVNPWMAPAASMNFDPNHMAQYYQNYQAYLQQYMYSQYHHLNPAMLHHHQAPHFPHLLHNMTPGQANLLQMNPQPAGFGDAQHIHNHNGRAPEAPAARDPQVVVNAHGGAENDAGDQRDAFDYVYIGFRLCALLFVVYLSSSATRFFSVFTMLSVFLFFNTLRDFRRWRERQLRRNAEAAAAAAAPVVPPAERAVPVAGEGAGAGENVQNVAQPGEAPPPAEPEAGLLTTVLSLVVGFITSLVPDLNGIAA</sequence>
<dbReference type="Pfam" id="PF00240">
    <property type="entry name" value="ubiquitin"/>
    <property type="match status" value="1"/>
</dbReference>
<evidence type="ECO:0000313" key="9">
    <source>
        <dbReference type="Proteomes" id="UP000192578"/>
    </source>
</evidence>
<dbReference type="GO" id="GO:0030968">
    <property type="term" value="P:endoplasmic reticulum unfolded protein response"/>
    <property type="evidence" value="ECO:0007669"/>
    <property type="project" value="TreeGrafter"/>
</dbReference>
<keyword evidence="9" id="KW-1185">Reference proteome</keyword>
<comment type="caution">
    <text evidence="8">The sequence shown here is derived from an EMBL/GenBank/DDBJ whole genome shotgun (WGS) entry which is preliminary data.</text>
</comment>
<keyword evidence="3 6" id="KW-1133">Transmembrane helix</keyword>
<reference evidence="9" key="1">
    <citation type="submission" date="2017-01" db="EMBL/GenBank/DDBJ databases">
        <title>Comparative genomics of anhydrobiosis in the tardigrade Hypsibius dujardini.</title>
        <authorList>
            <person name="Yoshida Y."/>
            <person name="Koutsovoulos G."/>
            <person name="Laetsch D."/>
            <person name="Stevens L."/>
            <person name="Kumar S."/>
            <person name="Horikawa D."/>
            <person name="Ishino K."/>
            <person name="Komine S."/>
            <person name="Tomita M."/>
            <person name="Blaxter M."/>
            <person name="Arakawa K."/>
        </authorList>
    </citation>
    <scope>NUCLEOTIDE SEQUENCE [LARGE SCALE GENOMIC DNA]</scope>
    <source>
        <strain evidence="9">Z151</strain>
    </source>
</reference>
<gene>
    <name evidence="8" type="ORF">BV898_02591</name>
</gene>
<keyword evidence="4 6" id="KW-0472">Membrane</keyword>
<dbReference type="AlphaFoldDB" id="A0A1W0X824"/>
<dbReference type="FunFam" id="3.10.20.90:FF:000046">
    <property type="entry name" value="Homocysteine-responsive endoplasmic reticulum-resident ubiquitin-like domain member 2 protein"/>
    <property type="match status" value="1"/>
</dbReference>
<dbReference type="OrthoDB" id="21589at2759"/>
<feature type="domain" description="Ubiquitin-like" evidence="7">
    <location>
        <begin position="9"/>
        <end position="73"/>
    </location>
</feature>
<evidence type="ECO:0000313" key="8">
    <source>
        <dbReference type="EMBL" id="OQV23472.1"/>
    </source>
</evidence>
<accession>A0A1W0X824</accession>
<dbReference type="PANTHER" id="PTHR12943">
    <property type="entry name" value="HOMOCYSTEINE-RESPONSIVE ENDOPLASMIC RETICULUM-RESIDENT UNIQUITIN-LIKE DOMAIN HERPUD PROTEIN FAMILY MEMBER"/>
    <property type="match status" value="1"/>
</dbReference>
<comment type="subcellular location">
    <subcellularLocation>
        <location evidence="1">Membrane</location>
    </subcellularLocation>
</comment>
<evidence type="ECO:0000256" key="5">
    <source>
        <dbReference type="ARBA" id="ARBA00023230"/>
    </source>
</evidence>
<dbReference type="PANTHER" id="PTHR12943:SF27">
    <property type="entry name" value="HOMOCYSTEINE-INDUCED ENDOPLASMIC RETICULUM PROTEIN, ISOFORM A"/>
    <property type="match status" value="1"/>
</dbReference>